<dbReference type="PANTHER" id="PTHR31111:SF136">
    <property type="entry name" value="F-BOX ASSOCIATED DOMAIN-CONTAINING PROTEIN"/>
    <property type="match status" value="1"/>
</dbReference>
<dbReference type="AlphaFoldDB" id="A0AAD8N912"/>
<dbReference type="Pfam" id="PF00646">
    <property type="entry name" value="F-box"/>
    <property type="match status" value="1"/>
</dbReference>
<dbReference type="PANTHER" id="PTHR31111">
    <property type="entry name" value="BNAA05G37150D PROTEIN-RELATED"/>
    <property type="match status" value="1"/>
</dbReference>
<gene>
    <name evidence="2" type="ORF">POM88_000769</name>
</gene>
<dbReference type="SUPFAM" id="SSF81383">
    <property type="entry name" value="F-box domain"/>
    <property type="match status" value="1"/>
</dbReference>
<comment type="caution">
    <text evidence="2">The sequence shown here is derived from an EMBL/GenBank/DDBJ whole genome shotgun (WGS) entry which is preliminary data.</text>
</comment>
<feature type="domain" description="F-box" evidence="1">
    <location>
        <begin position="2"/>
        <end position="41"/>
    </location>
</feature>
<dbReference type="InterPro" id="IPR001810">
    <property type="entry name" value="F-box_dom"/>
</dbReference>
<sequence>MDNLPEHVLVENILLLLPVKSLVCMRSVCKSWRSRILNPDFIELQWRKQWPMTTRFCFDVSSSDYKVVRIVVEHGLASGWNRVENKGINIWTLDDDSCWIKKFTITMRPSSITEIVGCLKTGEFVGKKRVGDQPFLYDPVNNVQVLYQATRLHNSAQALCSHVWLESYTILGHEWMQIKEAAEKSILGYEWMKEAAEKTRHVVIMGEDEVGEMTCSTASSGNDMFMFRRQPEIPSIRWKLHQRVFLMYVIPLDLVYY</sequence>
<reference evidence="2" key="1">
    <citation type="submission" date="2023-02" db="EMBL/GenBank/DDBJ databases">
        <title>Genome of toxic invasive species Heracleum sosnowskyi carries increased number of genes despite the absence of recent whole-genome duplications.</title>
        <authorList>
            <person name="Schelkunov M."/>
            <person name="Shtratnikova V."/>
            <person name="Makarenko M."/>
            <person name="Klepikova A."/>
            <person name="Omelchenko D."/>
            <person name="Novikova G."/>
            <person name="Obukhova E."/>
            <person name="Bogdanov V."/>
            <person name="Penin A."/>
            <person name="Logacheva M."/>
        </authorList>
    </citation>
    <scope>NUCLEOTIDE SEQUENCE</scope>
    <source>
        <strain evidence="2">Hsosn_3</strain>
        <tissue evidence="2">Leaf</tissue>
    </source>
</reference>
<evidence type="ECO:0000313" key="3">
    <source>
        <dbReference type="Proteomes" id="UP001237642"/>
    </source>
</evidence>
<proteinExistence type="predicted"/>
<organism evidence="2 3">
    <name type="scientific">Heracleum sosnowskyi</name>
    <dbReference type="NCBI Taxonomy" id="360622"/>
    <lineage>
        <taxon>Eukaryota</taxon>
        <taxon>Viridiplantae</taxon>
        <taxon>Streptophyta</taxon>
        <taxon>Embryophyta</taxon>
        <taxon>Tracheophyta</taxon>
        <taxon>Spermatophyta</taxon>
        <taxon>Magnoliopsida</taxon>
        <taxon>eudicotyledons</taxon>
        <taxon>Gunneridae</taxon>
        <taxon>Pentapetalae</taxon>
        <taxon>asterids</taxon>
        <taxon>campanulids</taxon>
        <taxon>Apiales</taxon>
        <taxon>Apiaceae</taxon>
        <taxon>Apioideae</taxon>
        <taxon>apioid superclade</taxon>
        <taxon>Tordylieae</taxon>
        <taxon>Tordyliinae</taxon>
        <taxon>Heracleum</taxon>
    </lineage>
</organism>
<dbReference type="InterPro" id="IPR036047">
    <property type="entry name" value="F-box-like_dom_sf"/>
</dbReference>
<dbReference type="Gene3D" id="1.20.1280.50">
    <property type="match status" value="1"/>
</dbReference>
<keyword evidence="3" id="KW-1185">Reference proteome</keyword>
<reference evidence="2" key="2">
    <citation type="submission" date="2023-05" db="EMBL/GenBank/DDBJ databases">
        <authorList>
            <person name="Schelkunov M.I."/>
        </authorList>
    </citation>
    <scope>NUCLEOTIDE SEQUENCE</scope>
    <source>
        <strain evidence="2">Hsosn_3</strain>
        <tissue evidence="2">Leaf</tissue>
    </source>
</reference>
<evidence type="ECO:0000313" key="2">
    <source>
        <dbReference type="EMBL" id="KAK1401164.1"/>
    </source>
</evidence>
<protein>
    <recommendedName>
        <fullName evidence="1">F-box domain-containing protein</fullName>
    </recommendedName>
</protein>
<accession>A0AAD8N912</accession>
<evidence type="ECO:0000259" key="1">
    <source>
        <dbReference type="Pfam" id="PF00646"/>
    </source>
</evidence>
<name>A0AAD8N912_9APIA</name>
<dbReference type="CDD" id="cd22157">
    <property type="entry name" value="F-box_AtFBW1-like"/>
    <property type="match status" value="1"/>
</dbReference>
<dbReference type="EMBL" id="JAUIZM010000001">
    <property type="protein sequence ID" value="KAK1401164.1"/>
    <property type="molecule type" value="Genomic_DNA"/>
</dbReference>
<dbReference type="Proteomes" id="UP001237642">
    <property type="component" value="Unassembled WGS sequence"/>
</dbReference>